<protein>
    <submittedName>
        <fullName evidence="3">Uncharacterized protein</fullName>
    </submittedName>
</protein>
<proteinExistence type="predicted"/>
<feature type="coiled-coil region" evidence="1">
    <location>
        <begin position="142"/>
        <end position="289"/>
    </location>
</feature>
<feature type="coiled-coil region" evidence="1">
    <location>
        <begin position="314"/>
        <end position="341"/>
    </location>
</feature>
<evidence type="ECO:0000313" key="4">
    <source>
        <dbReference type="Proteomes" id="UP000799444"/>
    </source>
</evidence>
<organism evidence="3 4">
    <name type="scientific">Polyplosphaeria fusca</name>
    <dbReference type="NCBI Taxonomy" id="682080"/>
    <lineage>
        <taxon>Eukaryota</taxon>
        <taxon>Fungi</taxon>
        <taxon>Dikarya</taxon>
        <taxon>Ascomycota</taxon>
        <taxon>Pezizomycotina</taxon>
        <taxon>Dothideomycetes</taxon>
        <taxon>Pleosporomycetidae</taxon>
        <taxon>Pleosporales</taxon>
        <taxon>Tetraplosphaeriaceae</taxon>
        <taxon>Polyplosphaeria</taxon>
    </lineage>
</organism>
<dbReference type="OrthoDB" id="3692888at2759"/>
<reference evidence="3" key="1">
    <citation type="journal article" date="2020" name="Stud. Mycol.">
        <title>101 Dothideomycetes genomes: a test case for predicting lifestyles and emergence of pathogens.</title>
        <authorList>
            <person name="Haridas S."/>
            <person name="Albert R."/>
            <person name="Binder M."/>
            <person name="Bloem J."/>
            <person name="Labutti K."/>
            <person name="Salamov A."/>
            <person name="Andreopoulos B."/>
            <person name="Baker S."/>
            <person name="Barry K."/>
            <person name="Bills G."/>
            <person name="Bluhm B."/>
            <person name="Cannon C."/>
            <person name="Castanera R."/>
            <person name="Culley D."/>
            <person name="Daum C."/>
            <person name="Ezra D."/>
            <person name="Gonzalez J."/>
            <person name="Henrissat B."/>
            <person name="Kuo A."/>
            <person name="Liang C."/>
            <person name="Lipzen A."/>
            <person name="Lutzoni F."/>
            <person name="Magnuson J."/>
            <person name="Mondo S."/>
            <person name="Nolan M."/>
            <person name="Ohm R."/>
            <person name="Pangilinan J."/>
            <person name="Park H.-J."/>
            <person name="Ramirez L."/>
            <person name="Alfaro M."/>
            <person name="Sun H."/>
            <person name="Tritt A."/>
            <person name="Yoshinaga Y."/>
            <person name="Zwiers L.-H."/>
            <person name="Turgeon B."/>
            <person name="Goodwin S."/>
            <person name="Spatafora J."/>
            <person name="Crous P."/>
            <person name="Grigoriev I."/>
        </authorList>
    </citation>
    <scope>NUCLEOTIDE SEQUENCE</scope>
    <source>
        <strain evidence="3">CBS 125425</strain>
    </source>
</reference>
<comment type="caution">
    <text evidence="3">The sequence shown here is derived from an EMBL/GenBank/DDBJ whole genome shotgun (WGS) entry which is preliminary data.</text>
</comment>
<accession>A0A9P4V4R8</accession>
<feature type="region of interest" description="Disordered" evidence="2">
    <location>
        <begin position="1"/>
        <end position="96"/>
    </location>
</feature>
<feature type="compositionally biased region" description="Basic and acidic residues" evidence="2">
    <location>
        <begin position="1"/>
        <end position="11"/>
    </location>
</feature>
<evidence type="ECO:0000256" key="2">
    <source>
        <dbReference type="SAM" id="MobiDB-lite"/>
    </source>
</evidence>
<evidence type="ECO:0000256" key="1">
    <source>
        <dbReference type="SAM" id="Coils"/>
    </source>
</evidence>
<feature type="compositionally biased region" description="Polar residues" evidence="2">
    <location>
        <begin position="51"/>
        <end position="60"/>
    </location>
</feature>
<gene>
    <name evidence="3" type="ORF">EJ04DRAFT_561174</name>
</gene>
<sequence>MAMMGHLEKKQIPAKKKAPPKKEDTKPKTRKRQASPRRNPPRTQSAKRPRTQVNEGSTAGNRERTNVQEQVDFTNRNDENDCASQSSLPSPSWTLDVETNANSTSAMPSTTSCSTKPDNLLVKIASLEVDMQNLKHKHIIDLEKARRQSEESEMKHRQLQEDQAKKHVERQQEAIKQEIQQRLDMRLELEDLHVKLDNEIRKCQKVNDNREALRVERNDAKERLEAEVKHSKAIRMEKDGLQAQLRDASQEILRLQELVSQKEKLNLSLKEHERSKADLSNSLKELSTQCEDEKQGHNRTQELLKAANIKSDEAEALRILNEELTEANSALKKDLEAAKRSSPSLSLSDIAPEIEGLSVLVGENARTDNVRKTFAKVRRQLDSLYSICRKLSESTKGMGLEHFGEFGNLLRRLKIAVEEVDTARRTREE</sequence>
<name>A0A9P4V4R8_9PLEO</name>
<dbReference type="EMBL" id="ML996112">
    <property type="protein sequence ID" value="KAF2738029.1"/>
    <property type="molecule type" value="Genomic_DNA"/>
</dbReference>
<keyword evidence="1" id="KW-0175">Coiled coil</keyword>
<dbReference type="Proteomes" id="UP000799444">
    <property type="component" value="Unassembled WGS sequence"/>
</dbReference>
<evidence type="ECO:0000313" key="3">
    <source>
        <dbReference type="EMBL" id="KAF2738029.1"/>
    </source>
</evidence>
<keyword evidence="4" id="KW-1185">Reference proteome</keyword>
<feature type="compositionally biased region" description="Polar residues" evidence="2">
    <location>
        <begin position="82"/>
        <end position="96"/>
    </location>
</feature>
<dbReference type="AlphaFoldDB" id="A0A9P4V4R8"/>